<name>A0A366HLU6_9BACT</name>
<dbReference type="InterPro" id="IPR029039">
    <property type="entry name" value="Flavoprotein-like_sf"/>
</dbReference>
<organism evidence="3 4">
    <name type="scientific">Roseimicrobium gellanilyticum</name>
    <dbReference type="NCBI Taxonomy" id="748857"/>
    <lineage>
        <taxon>Bacteria</taxon>
        <taxon>Pseudomonadati</taxon>
        <taxon>Verrucomicrobiota</taxon>
        <taxon>Verrucomicrobiia</taxon>
        <taxon>Verrucomicrobiales</taxon>
        <taxon>Verrucomicrobiaceae</taxon>
        <taxon>Roseimicrobium</taxon>
    </lineage>
</organism>
<evidence type="ECO:0000256" key="1">
    <source>
        <dbReference type="ARBA" id="ARBA00023002"/>
    </source>
</evidence>
<keyword evidence="4" id="KW-1185">Reference proteome</keyword>
<dbReference type="RefSeq" id="WP_113959368.1">
    <property type="nucleotide sequence ID" value="NZ_QNRR01000005.1"/>
</dbReference>
<accession>A0A366HLU6</accession>
<dbReference type="PANTHER" id="PTHR47307">
    <property type="entry name" value="GLUTATHIONE-REGULATED POTASSIUM-EFFLUX SYSTEM ANCILLARY PROTEIN KEFG"/>
    <property type="match status" value="1"/>
</dbReference>
<comment type="caution">
    <text evidence="3">The sequence shown here is derived from an EMBL/GenBank/DDBJ whole genome shotgun (WGS) entry which is preliminary data.</text>
</comment>
<dbReference type="OrthoDB" id="9798454at2"/>
<dbReference type="InterPro" id="IPR046980">
    <property type="entry name" value="KefG/KefF"/>
</dbReference>
<gene>
    <name evidence="3" type="ORF">DES53_105308</name>
</gene>
<dbReference type="GO" id="GO:0010181">
    <property type="term" value="F:FMN binding"/>
    <property type="evidence" value="ECO:0007669"/>
    <property type="project" value="TreeGrafter"/>
</dbReference>
<reference evidence="3 4" key="1">
    <citation type="submission" date="2018-06" db="EMBL/GenBank/DDBJ databases">
        <title>Genomic Encyclopedia of Type Strains, Phase IV (KMG-IV): sequencing the most valuable type-strain genomes for metagenomic binning, comparative biology and taxonomic classification.</title>
        <authorList>
            <person name="Goeker M."/>
        </authorList>
    </citation>
    <scope>NUCLEOTIDE SEQUENCE [LARGE SCALE GENOMIC DNA]</scope>
    <source>
        <strain evidence="3 4">DSM 25532</strain>
    </source>
</reference>
<dbReference type="AlphaFoldDB" id="A0A366HLU6"/>
<evidence type="ECO:0000313" key="4">
    <source>
        <dbReference type="Proteomes" id="UP000253426"/>
    </source>
</evidence>
<dbReference type="GO" id="GO:0009055">
    <property type="term" value="F:electron transfer activity"/>
    <property type="evidence" value="ECO:0007669"/>
    <property type="project" value="TreeGrafter"/>
</dbReference>
<dbReference type="InterPro" id="IPR003680">
    <property type="entry name" value="Flavodoxin_fold"/>
</dbReference>
<evidence type="ECO:0000313" key="3">
    <source>
        <dbReference type="EMBL" id="RBP43909.1"/>
    </source>
</evidence>
<dbReference type="Gene3D" id="3.40.50.360">
    <property type="match status" value="1"/>
</dbReference>
<protein>
    <submittedName>
        <fullName evidence="3">Kef-type potassium/proton antiporter accessory protein (CPA2 family)</fullName>
    </submittedName>
</protein>
<dbReference type="Pfam" id="PF02525">
    <property type="entry name" value="Flavodoxin_2"/>
    <property type="match status" value="1"/>
</dbReference>
<dbReference type="SUPFAM" id="SSF52218">
    <property type="entry name" value="Flavoproteins"/>
    <property type="match status" value="1"/>
</dbReference>
<dbReference type="GO" id="GO:0003955">
    <property type="term" value="F:NAD(P)H dehydrogenase (quinone) activity"/>
    <property type="evidence" value="ECO:0007669"/>
    <property type="project" value="TreeGrafter"/>
</dbReference>
<feature type="domain" description="Flavodoxin-like fold" evidence="2">
    <location>
        <begin position="2"/>
        <end position="169"/>
    </location>
</feature>
<dbReference type="EMBL" id="QNRR01000005">
    <property type="protein sequence ID" value="RBP43909.1"/>
    <property type="molecule type" value="Genomic_DNA"/>
</dbReference>
<keyword evidence="1" id="KW-0560">Oxidoreductase</keyword>
<dbReference type="PANTHER" id="PTHR47307:SF1">
    <property type="entry name" value="GLUTATHIONE-REGULATED POTASSIUM-EFFLUX SYSTEM ANCILLARY PROTEIN KEFG"/>
    <property type="match status" value="1"/>
</dbReference>
<proteinExistence type="predicted"/>
<evidence type="ECO:0000259" key="2">
    <source>
        <dbReference type="Pfam" id="PF02525"/>
    </source>
</evidence>
<sequence>MKRILVLFAHPRLRRSRIQRALADSVRGVEGVTFHDLYEAYPDFHIDVAHEQKLLTEHDIIVCQHPFYWYSTPAILKQWEDLVLEHGWAYGKDGTALRDKCWMHVMSTGGSAEAYCCSGQNRYTIRQLLAPLEQTAMLCGMTFLPPLVVHSSFRVGDLELHNHARQYRTLLESLRDGRLDPAELAAAECLNLEL</sequence>
<dbReference type="Proteomes" id="UP000253426">
    <property type="component" value="Unassembled WGS sequence"/>
</dbReference>